<evidence type="ECO:0000256" key="6">
    <source>
        <dbReference type="ARBA" id="ARBA00023157"/>
    </source>
</evidence>
<dbReference type="STRING" id="1408657.A0A0W4ZUF6"/>
<dbReference type="GO" id="GO:0008474">
    <property type="term" value="F:palmitoyl-(protein) hydrolase activity"/>
    <property type="evidence" value="ECO:0007669"/>
    <property type="project" value="UniProtKB-EC"/>
</dbReference>
<evidence type="ECO:0000313" key="11">
    <source>
        <dbReference type="Proteomes" id="UP000053447"/>
    </source>
</evidence>
<dbReference type="GeneID" id="28939214"/>
<evidence type="ECO:0000256" key="7">
    <source>
        <dbReference type="ARBA" id="ARBA00023180"/>
    </source>
</evidence>
<evidence type="ECO:0000313" key="10">
    <source>
        <dbReference type="EMBL" id="KTW32013.1"/>
    </source>
</evidence>
<dbReference type="OrthoDB" id="10263094at2759"/>
<evidence type="ECO:0000256" key="2">
    <source>
        <dbReference type="ARBA" id="ARBA00012423"/>
    </source>
</evidence>
<comment type="similarity">
    <text evidence="1">Belongs to the palmitoyl-protein thioesterase family.</text>
</comment>
<accession>A0A0W4ZUF6</accession>
<dbReference type="Proteomes" id="UP000053447">
    <property type="component" value="Unassembled WGS sequence"/>
</dbReference>
<proteinExistence type="inferred from homology"/>
<dbReference type="InterPro" id="IPR029058">
    <property type="entry name" value="AB_hydrolase_fold"/>
</dbReference>
<organism evidence="10 11">
    <name type="scientific">Pneumocystis jirovecii (strain RU7)</name>
    <name type="common">Human pneumocystis pneumonia agent</name>
    <dbReference type="NCBI Taxonomy" id="1408657"/>
    <lineage>
        <taxon>Eukaryota</taxon>
        <taxon>Fungi</taxon>
        <taxon>Dikarya</taxon>
        <taxon>Ascomycota</taxon>
        <taxon>Taphrinomycotina</taxon>
        <taxon>Pneumocystomycetes</taxon>
        <taxon>Pneumocystaceae</taxon>
        <taxon>Pneumocystis</taxon>
    </lineage>
</organism>
<sequence length="314" mass="36291">MFFCFFFVFFLSVFAVLQNIQNIQKTELPVVIWHGLGDSYNSEGMQEIIDILSELLNTYVHSVYLDEYSLNDKNGGFFGNVNDQVDFVSQQLSSIEELKDGFNAIGFSQGGLFLRAYIERYNLPPVVNFITFGTPHSGISDFYCPPGVYICKAASYLVKHGLWSHWVKTNIVPVQYYKDPENMDDYLEHNSFLADINNEKEAKNATYAKNLASLNNFVMVEFKDDFLIIPKESCGFNDYNSLTNEVIYLRDRPIYQEDWIGLKLLDEKNALVHITIPGRHMELDYKVLIYIVKKYFAGSVESENAIQWQSEDMY</sequence>
<keyword evidence="7" id="KW-0325">Glycoprotein</keyword>
<keyword evidence="5" id="KW-0378">Hydrolase</keyword>
<feature type="signal peptide" evidence="9">
    <location>
        <begin position="1"/>
        <end position="15"/>
    </location>
</feature>
<dbReference type="InterPro" id="IPR002472">
    <property type="entry name" value="Palm_thioest"/>
</dbReference>
<protein>
    <recommendedName>
        <fullName evidence="3">Palmitoyl-protein thioesterase 1</fullName>
        <ecNumber evidence="2">3.1.2.22</ecNumber>
    </recommendedName>
    <alternativeName>
        <fullName evidence="8">Palmitoyl-protein hydrolase 1</fullName>
    </alternativeName>
</protein>
<comment type="caution">
    <text evidence="10">The sequence shown here is derived from an EMBL/GenBank/DDBJ whole genome shotgun (WGS) entry which is preliminary data.</text>
</comment>
<keyword evidence="6" id="KW-1015">Disulfide bond</keyword>
<dbReference type="EC" id="3.1.2.22" evidence="2"/>
<dbReference type="AlphaFoldDB" id="A0A0W4ZUF6"/>
<gene>
    <name evidence="10" type="ORF">T551_00695</name>
</gene>
<dbReference type="Pfam" id="PF02089">
    <property type="entry name" value="Palm_thioest"/>
    <property type="match status" value="1"/>
</dbReference>
<dbReference type="FunFam" id="3.40.50.1820:FF:000107">
    <property type="entry name" value="Palmitoyl-protein thioesterase 1"/>
    <property type="match status" value="1"/>
</dbReference>
<dbReference type="SUPFAM" id="SSF53474">
    <property type="entry name" value="alpha/beta-Hydrolases"/>
    <property type="match status" value="1"/>
</dbReference>
<dbReference type="RefSeq" id="XP_018230705.1">
    <property type="nucleotide sequence ID" value="XM_018372959.1"/>
</dbReference>
<evidence type="ECO:0000256" key="1">
    <source>
        <dbReference type="ARBA" id="ARBA00010758"/>
    </source>
</evidence>
<dbReference type="VEuPathDB" id="FungiDB:T551_00695"/>
<evidence type="ECO:0000256" key="3">
    <source>
        <dbReference type="ARBA" id="ARBA00014212"/>
    </source>
</evidence>
<keyword evidence="4 9" id="KW-0732">Signal</keyword>
<feature type="chain" id="PRO_5013108202" description="Palmitoyl-protein thioesterase 1" evidence="9">
    <location>
        <begin position="16"/>
        <end position="314"/>
    </location>
</feature>
<evidence type="ECO:0000256" key="8">
    <source>
        <dbReference type="ARBA" id="ARBA00031934"/>
    </source>
</evidence>
<dbReference type="PRINTS" id="PR00414">
    <property type="entry name" value="PPTHIESTRASE"/>
</dbReference>
<evidence type="ECO:0000256" key="4">
    <source>
        <dbReference type="ARBA" id="ARBA00022729"/>
    </source>
</evidence>
<name>A0A0W4ZUF6_PNEJ7</name>
<dbReference type="EMBL" id="LFWA01000003">
    <property type="protein sequence ID" value="KTW32013.1"/>
    <property type="molecule type" value="Genomic_DNA"/>
</dbReference>
<evidence type="ECO:0000256" key="9">
    <source>
        <dbReference type="SAM" id="SignalP"/>
    </source>
</evidence>
<reference evidence="11" key="1">
    <citation type="journal article" date="2016" name="Nat. Commun.">
        <title>Genome analysis of three Pneumocystis species reveals adaptation mechanisms to life exclusively in mammalian hosts.</title>
        <authorList>
            <person name="Ma L."/>
            <person name="Chen Z."/>
            <person name="Huang D.W."/>
            <person name="Kutty G."/>
            <person name="Ishihara M."/>
            <person name="Wang H."/>
            <person name="Abouelleil A."/>
            <person name="Bishop L."/>
            <person name="Davey E."/>
            <person name="Deng R."/>
            <person name="Deng X."/>
            <person name="Fan L."/>
            <person name="Fantoni G."/>
            <person name="Fitzgerald M."/>
            <person name="Gogineni E."/>
            <person name="Goldberg J.M."/>
            <person name="Handley G."/>
            <person name="Hu X."/>
            <person name="Huber C."/>
            <person name="Jiao X."/>
            <person name="Jones K."/>
            <person name="Levin J.Z."/>
            <person name="Liu Y."/>
            <person name="Macdonald P."/>
            <person name="Melnikov A."/>
            <person name="Raley C."/>
            <person name="Sassi M."/>
            <person name="Sherman B.T."/>
            <person name="Song X."/>
            <person name="Sykes S."/>
            <person name="Tran B."/>
            <person name="Walsh L."/>
            <person name="Xia Y."/>
            <person name="Yang J."/>
            <person name="Young S."/>
            <person name="Zeng Q."/>
            <person name="Zheng X."/>
            <person name="Stephens R."/>
            <person name="Nusbaum C."/>
            <person name="Birren B.W."/>
            <person name="Azadi P."/>
            <person name="Lempicki R.A."/>
            <person name="Cuomo C.A."/>
            <person name="Kovacs J.A."/>
        </authorList>
    </citation>
    <scope>NUCLEOTIDE SEQUENCE [LARGE SCALE GENOMIC DNA]</scope>
    <source>
        <strain evidence="11">RU7</strain>
    </source>
</reference>
<dbReference type="Gene3D" id="3.40.50.1820">
    <property type="entry name" value="alpha/beta hydrolase"/>
    <property type="match status" value="1"/>
</dbReference>
<dbReference type="PANTHER" id="PTHR11247:SF8">
    <property type="entry name" value="PALMITOYL-PROTEIN THIOESTERASE 1"/>
    <property type="match status" value="1"/>
</dbReference>
<keyword evidence="11" id="KW-1185">Reference proteome</keyword>
<dbReference type="PANTHER" id="PTHR11247">
    <property type="entry name" value="PALMITOYL-PROTEIN THIOESTERASE/DOLICHYLDIPHOSPHATASE 1"/>
    <property type="match status" value="1"/>
</dbReference>
<evidence type="ECO:0000256" key="5">
    <source>
        <dbReference type="ARBA" id="ARBA00022801"/>
    </source>
</evidence>
<dbReference type="eggNOG" id="KOG2541">
    <property type="taxonomic scope" value="Eukaryota"/>
</dbReference>